<dbReference type="InterPro" id="IPR005829">
    <property type="entry name" value="Sugar_transporter_CS"/>
</dbReference>
<keyword evidence="4 5" id="KW-0472">Membrane</keyword>
<reference evidence="7" key="2">
    <citation type="submission" date="2020-05" db="UniProtKB">
        <authorList>
            <consortium name="EnsemblMetazoa"/>
        </authorList>
    </citation>
    <scope>IDENTIFICATION</scope>
    <source>
        <strain evidence="7">maculatus3</strain>
    </source>
</reference>
<proteinExistence type="predicted"/>
<dbReference type="Proteomes" id="UP000075901">
    <property type="component" value="Unassembled WGS sequence"/>
</dbReference>
<evidence type="ECO:0000256" key="4">
    <source>
        <dbReference type="ARBA" id="ARBA00023136"/>
    </source>
</evidence>
<dbReference type="VEuPathDB" id="VectorBase:AMAM002956"/>
<sequence>MLIGVTQLISWAVMPFATNLSVIYASRIFGGFAGGGTLSIVPLFVSEISEDRIRGTLGTMLAISCNVGILLGFIISHYVNCWAVTYLALLMCVVYSLGCCFLPESPQYLFVKKKKETTMGDFKEIFEMLSSG</sequence>
<keyword evidence="2 5" id="KW-0812">Transmembrane</keyword>
<organism evidence="7 8">
    <name type="scientific">Anopheles maculatus</name>
    <dbReference type="NCBI Taxonomy" id="74869"/>
    <lineage>
        <taxon>Eukaryota</taxon>
        <taxon>Metazoa</taxon>
        <taxon>Ecdysozoa</taxon>
        <taxon>Arthropoda</taxon>
        <taxon>Hexapoda</taxon>
        <taxon>Insecta</taxon>
        <taxon>Pterygota</taxon>
        <taxon>Neoptera</taxon>
        <taxon>Endopterygota</taxon>
        <taxon>Diptera</taxon>
        <taxon>Nematocera</taxon>
        <taxon>Culicoidea</taxon>
        <taxon>Culicidae</taxon>
        <taxon>Anophelinae</taxon>
        <taxon>Anopheles</taxon>
        <taxon>Anopheles maculatus group</taxon>
    </lineage>
</organism>
<dbReference type="SUPFAM" id="SSF103473">
    <property type="entry name" value="MFS general substrate transporter"/>
    <property type="match status" value="1"/>
</dbReference>
<name>A0A182SAK8_9DIPT</name>
<dbReference type="InterPro" id="IPR036259">
    <property type="entry name" value="MFS_trans_sf"/>
</dbReference>
<dbReference type="AlphaFoldDB" id="A0A182SAK8"/>
<feature type="transmembrane region" description="Helical" evidence="5">
    <location>
        <begin position="84"/>
        <end position="103"/>
    </location>
</feature>
<keyword evidence="8" id="KW-1185">Reference proteome</keyword>
<evidence type="ECO:0000259" key="6">
    <source>
        <dbReference type="PROSITE" id="PS50850"/>
    </source>
</evidence>
<evidence type="ECO:0000313" key="8">
    <source>
        <dbReference type="Proteomes" id="UP000075901"/>
    </source>
</evidence>
<evidence type="ECO:0000256" key="5">
    <source>
        <dbReference type="SAM" id="Phobius"/>
    </source>
</evidence>
<evidence type="ECO:0000256" key="2">
    <source>
        <dbReference type="ARBA" id="ARBA00022692"/>
    </source>
</evidence>
<evidence type="ECO:0000256" key="3">
    <source>
        <dbReference type="ARBA" id="ARBA00022989"/>
    </source>
</evidence>
<dbReference type="GO" id="GO:0022857">
    <property type="term" value="F:transmembrane transporter activity"/>
    <property type="evidence" value="ECO:0007669"/>
    <property type="project" value="InterPro"/>
</dbReference>
<dbReference type="InterPro" id="IPR050549">
    <property type="entry name" value="MFS_Trehalose_Transporter"/>
</dbReference>
<feature type="domain" description="Major facilitator superfamily (MFS) profile" evidence="6">
    <location>
        <begin position="1"/>
        <end position="132"/>
    </location>
</feature>
<protein>
    <recommendedName>
        <fullName evidence="6">Major facilitator superfamily (MFS) profile domain-containing protein</fullName>
    </recommendedName>
</protein>
<keyword evidence="3 5" id="KW-1133">Transmembrane helix</keyword>
<dbReference type="InterPro" id="IPR020846">
    <property type="entry name" value="MFS_dom"/>
</dbReference>
<comment type="subcellular location">
    <subcellularLocation>
        <location evidence="1">Membrane</location>
        <topology evidence="1">Multi-pass membrane protein</topology>
    </subcellularLocation>
</comment>
<dbReference type="PROSITE" id="PS50850">
    <property type="entry name" value="MFS"/>
    <property type="match status" value="1"/>
</dbReference>
<accession>A0A182SAK8</accession>
<dbReference type="Gene3D" id="1.20.1250.20">
    <property type="entry name" value="MFS general substrate transporter like domains"/>
    <property type="match status" value="1"/>
</dbReference>
<dbReference type="GO" id="GO:0016020">
    <property type="term" value="C:membrane"/>
    <property type="evidence" value="ECO:0007669"/>
    <property type="project" value="UniProtKB-SubCell"/>
</dbReference>
<feature type="transmembrane region" description="Helical" evidence="5">
    <location>
        <begin position="57"/>
        <end position="78"/>
    </location>
</feature>
<feature type="transmembrane region" description="Helical" evidence="5">
    <location>
        <begin position="24"/>
        <end position="45"/>
    </location>
</feature>
<reference evidence="8" key="1">
    <citation type="submission" date="2013-09" db="EMBL/GenBank/DDBJ databases">
        <title>The Genome Sequence of Anopheles maculatus species B.</title>
        <authorList>
            <consortium name="The Broad Institute Genomics Platform"/>
            <person name="Neafsey D.E."/>
            <person name="Besansky N."/>
            <person name="Howell P."/>
            <person name="Walton C."/>
            <person name="Young S.K."/>
            <person name="Zeng Q."/>
            <person name="Gargeya S."/>
            <person name="Fitzgerald M."/>
            <person name="Haas B."/>
            <person name="Abouelleil A."/>
            <person name="Allen A.W."/>
            <person name="Alvarado L."/>
            <person name="Arachchi H.M."/>
            <person name="Berlin A.M."/>
            <person name="Chapman S.B."/>
            <person name="Gainer-Dewar J."/>
            <person name="Goldberg J."/>
            <person name="Griggs A."/>
            <person name="Gujja S."/>
            <person name="Hansen M."/>
            <person name="Howarth C."/>
            <person name="Imamovic A."/>
            <person name="Ireland A."/>
            <person name="Larimer J."/>
            <person name="McCowan C."/>
            <person name="Murphy C."/>
            <person name="Pearson M."/>
            <person name="Poon T.W."/>
            <person name="Priest M."/>
            <person name="Roberts A."/>
            <person name="Saif S."/>
            <person name="Shea T."/>
            <person name="Sisk P."/>
            <person name="Sykes S."/>
            <person name="Wortman J."/>
            <person name="Nusbaum C."/>
            <person name="Birren B."/>
        </authorList>
    </citation>
    <scope>NUCLEOTIDE SEQUENCE [LARGE SCALE GENOMIC DNA]</scope>
    <source>
        <strain evidence="8">maculatus3</strain>
    </source>
</reference>
<dbReference type="InterPro" id="IPR005828">
    <property type="entry name" value="MFS_sugar_transport-like"/>
</dbReference>
<evidence type="ECO:0000256" key="1">
    <source>
        <dbReference type="ARBA" id="ARBA00004141"/>
    </source>
</evidence>
<dbReference type="PROSITE" id="PS00217">
    <property type="entry name" value="SUGAR_TRANSPORT_2"/>
    <property type="match status" value="1"/>
</dbReference>
<dbReference type="EnsemblMetazoa" id="AMAM002956-RA">
    <property type="protein sequence ID" value="AMAM002956-PA"/>
    <property type="gene ID" value="AMAM002956"/>
</dbReference>
<dbReference type="PANTHER" id="PTHR48021:SF33">
    <property type="entry name" value="AT22075P-RELATED"/>
    <property type="match status" value="1"/>
</dbReference>
<dbReference type="PANTHER" id="PTHR48021">
    <property type="match status" value="1"/>
</dbReference>
<evidence type="ECO:0000313" key="7">
    <source>
        <dbReference type="EnsemblMetazoa" id="AMAM002956-PA"/>
    </source>
</evidence>
<dbReference type="Pfam" id="PF00083">
    <property type="entry name" value="Sugar_tr"/>
    <property type="match status" value="1"/>
</dbReference>